<name>A0A1B8ALU3_FUSPO</name>
<protein>
    <submittedName>
        <fullName evidence="1">Uncharacterized protein</fullName>
    </submittedName>
</protein>
<reference evidence="1 2" key="1">
    <citation type="submission" date="2016-06" db="EMBL/GenBank/DDBJ databases">
        <title>Living apart together: crosstalk between the core and supernumerary genomes in a fungal plant pathogen.</title>
        <authorList>
            <person name="Vanheule A."/>
            <person name="Audenaert K."/>
            <person name="Warris S."/>
            <person name="Van De Geest H."/>
            <person name="Schijlen E."/>
            <person name="Hofte M."/>
            <person name="De Saeger S."/>
            <person name="Haesaert G."/>
            <person name="Waalwijk C."/>
            <person name="Van Der Lee T."/>
        </authorList>
    </citation>
    <scope>NUCLEOTIDE SEQUENCE [LARGE SCALE GENOMIC DNA]</scope>
    <source>
        <strain evidence="1 2">2516</strain>
    </source>
</reference>
<evidence type="ECO:0000313" key="2">
    <source>
        <dbReference type="Proteomes" id="UP000091967"/>
    </source>
</evidence>
<sequence>MHNIKQDNNDHDVDMDDVISEMSISTVSVGPEFITVTSTRTRDESMAQSGNLFRGPANGTLDQASLKPVFERWVSEPNIRVLDQDSKRQLYFWCEEHSAAWCQIIKESNDQDLKEWSWSRDVPVTDVEEPERHGGTFQGNAKAMLCWMGVSCKVSGGIRDEIST</sequence>
<comment type="caution">
    <text evidence="1">The sequence shown here is derived from an EMBL/GenBank/DDBJ whole genome shotgun (WGS) entry which is preliminary data.</text>
</comment>
<keyword evidence="2" id="KW-1185">Reference proteome</keyword>
<dbReference type="Proteomes" id="UP000091967">
    <property type="component" value="Unassembled WGS sequence"/>
</dbReference>
<gene>
    <name evidence="1" type="ORF">FPOA_07850</name>
</gene>
<organism evidence="1 2">
    <name type="scientific">Fusarium poae</name>
    <dbReference type="NCBI Taxonomy" id="36050"/>
    <lineage>
        <taxon>Eukaryota</taxon>
        <taxon>Fungi</taxon>
        <taxon>Dikarya</taxon>
        <taxon>Ascomycota</taxon>
        <taxon>Pezizomycotina</taxon>
        <taxon>Sordariomycetes</taxon>
        <taxon>Hypocreomycetidae</taxon>
        <taxon>Hypocreales</taxon>
        <taxon>Nectriaceae</taxon>
        <taxon>Fusarium</taxon>
    </lineage>
</organism>
<dbReference type="AlphaFoldDB" id="A0A1B8ALU3"/>
<accession>A0A1B8ALU3</accession>
<evidence type="ECO:0000313" key="1">
    <source>
        <dbReference type="EMBL" id="OBS21513.1"/>
    </source>
</evidence>
<dbReference type="EMBL" id="LYXU01000003">
    <property type="protein sequence ID" value="OBS21513.1"/>
    <property type="molecule type" value="Genomic_DNA"/>
</dbReference>
<proteinExistence type="predicted"/>